<accession>A4S3E4</accession>
<reference evidence="2 3" key="1">
    <citation type="journal article" date="2007" name="Proc. Natl. Acad. Sci. U.S.A.">
        <title>The tiny eukaryote Ostreococcus provides genomic insights into the paradox of plankton speciation.</title>
        <authorList>
            <person name="Palenik B."/>
            <person name="Grimwood J."/>
            <person name="Aerts A."/>
            <person name="Rouze P."/>
            <person name="Salamov A."/>
            <person name="Putnam N."/>
            <person name="Dupont C."/>
            <person name="Jorgensen R."/>
            <person name="Derelle E."/>
            <person name="Rombauts S."/>
            <person name="Zhou K."/>
            <person name="Otillar R."/>
            <person name="Merchant S.S."/>
            <person name="Podell S."/>
            <person name="Gaasterland T."/>
            <person name="Napoli C."/>
            <person name="Gendler K."/>
            <person name="Manuell A."/>
            <person name="Tai V."/>
            <person name="Vallon O."/>
            <person name="Piganeau G."/>
            <person name="Jancek S."/>
            <person name="Heijde M."/>
            <person name="Jabbari K."/>
            <person name="Bowler C."/>
            <person name="Lohr M."/>
            <person name="Robbens S."/>
            <person name="Werner G."/>
            <person name="Dubchak I."/>
            <person name="Pazour G.J."/>
            <person name="Ren Q."/>
            <person name="Paulsen I."/>
            <person name="Delwiche C."/>
            <person name="Schmutz J."/>
            <person name="Rokhsar D."/>
            <person name="Van de Peer Y."/>
            <person name="Moreau H."/>
            <person name="Grigoriev I.V."/>
        </authorList>
    </citation>
    <scope>NUCLEOTIDE SEQUENCE [LARGE SCALE GENOMIC DNA]</scope>
    <source>
        <strain evidence="2 3">CCE9901</strain>
    </source>
</reference>
<evidence type="ECO:0000313" key="3">
    <source>
        <dbReference type="Proteomes" id="UP000001568"/>
    </source>
</evidence>
<dbReference type="RefSeq" id="XP_001420080.1">
    <property type="nucleotide sequence ID" value="XM_001420043.1"/>
</dbReference>
<keyword evidence="1" id="KW-0472">Membrane</keyword>
<dbReference type="AlphaFoldDB" id="A4S3E4"/>
<protein>
    <submittedName>
        <fullName evidence="2">Uncharacterized protein</fullName>
    </submittedName>
</protein>
<organism evidence="2 3">
    <name type="scientific">Ostreococcus lucimarinus (strain CCE9901)</name>
    <dbReference type="NCBI Taxonomy" id="436017"/>
    <lineage>
        <taxon>Eukaryota</taxon>
        <taxon>Viridiplantae</taxon>
        <taxon>Chlorophyta</taxon>
        <taxon>Mamiellophyceae</taxon>
        <taxon>Mamiellales</taxon>
        <taxon>Bathycoccaceae</taxon>
        <taxon>Ostreococcus</taxon>
    </lineage>
</organism>
<keyword evidence="1" id="KW-1133">Transmembrane helix</keyword>
<feature type="transmembrane region" description="Helical" evidence="1">
    <location>
        <begin position="57"/>
        <end position="77"/>
    </location>
</feature>
<dbReference type="Proteomes" id="UP000001568">
    <property type="component" value="Chromosome 10"/>
</dbReference>
<dbReference type="GeneID" id="5004219"/>
<gene>
    <name evidence="2" type="ORF">OSTLU_26027</name>
</gene>
<proteinExistence type="predicted"/>
<evidence type="ECO:0000313" key="2">
    <source>
        <dbReference type="EMBL" id="ABO98373.1"/>
    </source>
</evidence>
<keyword evidence="3" id="KW-1185">Reference proteome</keyword>
<keyword evidence="1" id="KW-0812">Transmembrane</keyword>
<name>A4S3E4_OSTLU</name>
<evidence type="ECO:0000256" key="1">
    <source>
        <dbReference type="SAM" id="Phobius"/>
    </source>
</evidence>
<dbReference type="OrthoDB" id="10497070at2759"/>
<dbReference type="EMBL" id="CP000590">
    <property type="protein sequence ID" value="ABO98373.1"/>
    <property type="molecule type" value="Genomic_DNA"/>
</dbReference>
<dbReference type="HOGENOM" id="CLU_130091_0_0_1"/>
<dbReference type="OMA" id="FRRFARW"/>
<dbReference type="Gramene" id="ABO98373">
    <property type="protein sequence ID" value="ABO98373"/>
    <property type="gene ID" value="OSTLU_26027"/>
</dbReference>
<feature type="transmembrane region" description="Helical" evidence="1">
    <location>
        <begin position="28"/>
        <end position="51"/>
    </location>
</feature>
<dbReference type="KEGG" id="olu:OSTLU_26027"/>
<sequence length="140" mass="16244">MRERWRRTFSKKLAFAELYSNKFEVVKFFIRFYGAPFAAMFVLACCSSYAACMCVSVFGMIGFVLFAKLVGAGDWALSALDFMKDGFQYLTGIQGSFFASLSALVMYRTTYYTLPVVLFAYEELYYFAARFRRFARWLGR</sequence>